<protein>
    <submittedName>
        <fullName evidence="2">Uncharacterized protein</fullName>
    </submittedName>
</protein>
<evidence type="ECO:0000256" key="1">
    <source>
        <dbReference type="SAM" id="MobiDB-lite"/>
    </source>
</evidence>
<evidence type="ECO:0000313" key="2">
    <source>
        <dbReference type="EMBL" id="ORY43645.1"/>
    </source>
</evidence>
<comment type="caution">
    <text evidence="2">The sequence shown here is derived from an EMBL/GenBank/DDBJ whole genome shotgun (WGS) entry which is preliminary data.</text>
</comment>
<dbReference type="OrthoDB" id="414175at2759"/>
<evidence type="ECO:0000313" key="3">
    <source>
        <dbReference type="Proteomes" id="UP000193642"/>
    </source>
</evidence>
<sequence>MATLLLDSVQEKKRFNVRNDAGDHLMGHKVHNVLGNLPYSIKQRRGGSNSQEDIKPSWGQSNKKGWIRDAHKFLPALKLLFKEHPNAPWYLLVDDDAYINLKGYEQQLNQFNSSDRTMQDS</sequence>
<dbReference type="Proteomes" id="UP000193642">
    <property type="component" value="Unassembled WGS sequence"/>
</dbReference>
<dbReference type="Gene3D" id="3.90.550.50">
    <property type="match status" value="1"/>
</dbReference>
<dbReference type="EMBL" id="MCGO01000024">
    <property type="protein sequence ID" value="ORY43645.1"/>
    <property type="molecule type" value="Genomic_DNA"/>
</dbReference>
<proteinExistence type="predicted"/>
<accession>A0A1Y2CBD7</accession>
<gene>
    <name evidence="2" type="ORF">BCR33DRAFT_785486</name>
</gene>
<name>A0A1Y2CBD7_9FUNG</name>
<organism evidence="2 3">
    <name type="scientific">Rhizoclosmatium globosum</name>
    <dbReference type="NCBI Taxonomy" id="329046"/>
    <lineage>
        <taxon>Eukaryota</taxon>
        <taxon>Fungi</taxon>
        <taxon>Fungi incertae sedis</taxon>
        <taxon>Chytridiomycota</taxon>
        <taxon>Chytridiomycota incertae sedis</taxon>
        <taxon>Chytridiomycetes</taxon>
        <taxon>Chytridiales</taxon>
        <taxon>Chytriomycetaceae</taxon>
        <taxon>Rhizoclosmatium</taxon>
    </lineage>
</organism>
<keyword evidence="3" id="KW-1185">Reference proteome</keyword>
<reference evidence="2 3" key="1">
    <citation type="submission" date="2016-07" db="EMBL/GenBank/DDBJ databases">
        <title>Pervasive Adenine N6-methylation of Active Genes in Fungi.</title>
        <authorList>
            <consortium name="DOE Joint Genome Institute"/>
            <person name="Mondo S.J."/>
            <person name="Dannebaum R.O."/>
            <person name="Kuo R.C."/>
            <person name="Labutti K."/>
            <person name="Haridas S."/>
            <person name="Kuo A."/>
            <person name="Salamov A."/>
            <person name="Ahrendt S.R."/>
            <person name="Lipzen A."/>
            <person name="Sullivan W."/>
            <person name="Andreopoulos W.B."/>
            <person name="Clum A."/>
            <person name="Lindquist E."/>
            <person name="Daum C."/>
            <person name="Ramamoorthy G.K."/>
            <person name="Gryganskyi A."/>
            <person name="Culley D."/>
            <person name="Magnuson J.K."/>
            <person name="James T.Y."/>
            <person name="O'Malley M.A."/>
            <person name="Stajich J.E."/>
            <person name="Spatafora J.W."/>
            <person name="Visel A."/>
            <person name="Grigoriev I.V."/>
        </authorList>
    </citation>
    <scope>NUCLEOTIDE SEQUENCE [LARGE SCALE GENOMIC DNA]</scope>
    <source>
        <strain evidence="2 3">JEL800</strain>
    </source>
</reference>
<feature type="region of interest" description="Disordered" evidence="1">
    <location>
        <begin position="42"/>
        <end position="61"/>
    </location>
</feature>
<dbReference type="AlphaFoldDB" id="A0A1Y2CBD7"/>